<evidence type="ECO:0000313" key="3">
    <source>
        <dbReference type="EMBL" id="RWR79069.1"/>
    </source>
</evidence>
<keyword evidence="4" id="KW-1185">Reference proteome</keyword>
<evidence type="ECO:0000313" key="4">
    <source>
        <dbReference type="Proteomes" id="UP000283530"/>
    </source>
</evidence>
<dbReference type="InterPro" id="IPR029058">
    <property type="entry name" value="AB_hydrolase_fold"/>
</dbReference>
<dbReference type="Pfam" id="PF12697">
    <property type="entry name" value="Abhydrolase_6"/>
    <property type="match status" value="1"/>
</dbReference>
<dbReference type="InterPro" id="IPR000073">
    <property type="entry name" value="AB_hydrolase_1"/>
</dbReference>
<evidence type="ECO:0000256" key="1">
    <source>
        <dbReference type="ARBA" id="ARBA00022801"/>
    </source>
</evidence>
<gene>
    <name evidence="3" type="ORF">CKAN_00762600</name>
</gene>
<dbReference type="SUPFAM" id="SSF53474">
    <property type="entry name" value="alpha/beta-Hydrolases"/>
    <property type="match status" value="1"/>
</dbReference>
<dbReference type="Proteomes" id="UP000283530">
    <property type="component" value="Unassembled WGS sequence"/>
</dbReference>
<dbReference type="PANTHER" id="PTHR10992">
    <property type="entry name" value="METHYLESTERASE FAMILY MEMBER"/>
    <property type="match status" value="1"/>
</dbReference>
<reference evidence="3 4" key="1">
    <citation type="journal article" date="2019" name="Nat. Plants">
        <title>Stout camphor tree genome fills gaps in understanding of flowering plant genome evolution.</title>
        <authorList>
            <person name="Chaw S.M."/>
            <person name="Liu Y.C."/>
            <person name="Wu Y.W."/>
            <person name="Wang H.Y."/>
            <person name="Lin C.I."/>
            <person name="Wu C.S."/>
            <person name="Ke H.M."/>
            <person name="Chang L.Y."/>
            <person name="Hsu C.Y."/>
            <person name="Yang H.T."/>
            <person name="Sudianto E."/>
            <person name="Hsu M.H."/>
            <person name="Wu K.P."/>
            <person name="Wang L.N."/>
            <person name="Leebens-Mack J.H."/>
            <person name="Tsai I.J."/>
        </authorList>
    </citation>
    <scope>NUCLEOTIDE SEQUENCE [LARGE SCALE GENOMIC DNA]</scope>
    <source>
        <strain evidence="4">cv. Chaw 1501</strain>
        <tissue evidence="3">Young leaves</tissue>
    </source>
</reference>
<dbReference type="OrthoDB" id="1263307at2759"/>
<proteinExistence type="predicted"/>
<dbReference type="GO" id="GO:0009696">
    <property type="term" value="P:salicylic acid metabolic process"/>
    <property type="evidence" value="ECO:0007669"/>
    <property type="project" value="TreeGrafter"/>
</dbReference>
<accession>A0A3S3MFT6</accession>
<dbReference type="AlphaFoldDB" id="A0A3S3MFT6"/>
<name>A0A3S3MFT6_9MAGN</name>
<dbReference type="GO" id="GO:0080031">
    <property type="term" value="F:methyl salicylate esterase activity"/>
    <property type="evidence" value="ECO:0007669"/>
    <property type="project" value="TreeGrafter"/>
</dbReference>
<dbReference type="FunFam" id="3.40.50.1820:FF:000025">
    <property type="entry name" value="putative methylesterase 11, chloroplastic"/>
    <property type="match status" value="1"/>
</dbReference>
<dbReference type="InterPro" id="IPR045889">
    <property type="entry name" value="MES/HNL"/>
</dbReference>
<dbReference type="GO" id="GO:0080032">
    <property type="term" value="F:methyl jasmonate esterase activity"/>
    <property type="evidence" value="ECO:0007669"/>
    <property type="project" value="TreeGrafter"/>
</dbReference>
<dbReference type="GO" id="GO:0009694">
    <property type="term" value="P:jasmonic acid metabolic process"/>
    <property type="evidence" value="ECO:0007669"/>
    <property type="project" value="TreeGrafter"/>
</dbReference>
<dbReference type="Gene3D" id="3.40.50.1820">
    <property type="entry name" value="alpha/beta hydrolase"/>
    <property type="match status" value="1"/>
</dbReference>
<protein>
    <submittedName>
        <fullName evidence="3">Methylesterase 17</fullName>
    </submittedName>
</protein>
<dbReference type="EMBL" id="QPKB01000003">
    <property type="protein sequence ID" value="RWR79069.1"/>
    <property type="molecule type" value="Genomic_DNA"/>
</dbReference>
<dbReference type="GO" id="GO:0080030">
    <property type="term" value="F:methyl indole-3-acetate esterase activity"/>
    <property type="evidence" value="ECO:0007669"/>
    <property type="project" value="TreeGrafter"/>
</dbReference>
<evidence type="ECO:0000259" key="2">
    <source>
        <dbReference type="Pfam" id="PF12697"/>
    </source>
</evidence>
<keyword evidence="1" id="KW-0378">Hydrolase</keyword>
<organism evidence="3 4">
    <name type="scientific">Cinnamomum micranthum f. kanehirae</name>
    <dbReference type="NCBI Taxonomy" id="337451"/>
    <lineage>
        <taxon>Eukaryota</taxon>
        <taxon>Viridiplantae</taxon>
        <taxon>Streptophyta</taxon>
        <taxon>Embryophyta</taxon>
        <taxon>Tracheophyta</taxon>
        <taxon>Spermatophyta</taxon>
        <taxon>Magnoliopsida</taxon>
        <taxon>Magnoliidae</taxon>
        <taxon>Laurales</taxon>
        <taxon>Lauraceae</taxon>
        <taxon>Cinnamomum</taxon>
    </lineage>
</organism>
<comment type="caution">
    <text evidence="3">The sequence shown here is derived from an EMBL/GenBank/DDBJ whole genome shotgun (WGS) entry which is preliminary data.</text>
</comment>
<dbReference type="PANTHER" id="PTHR10992:SF1032">
    <property type="entry name" value="METHYLESTERASE 17"/>
    <property type="match status" value="1"/>
</dbReference>
<dbReference type="STRING" id="337451.A0A3S3MFT6"/>
<feature type="domain" description="AB hydrolase-1" evidence="2">
    <location>
        <begin position="20"/>
        <end position="259"/>
    </location>
</feature>
<sequence>MGEEVKTQDMPSKHHHHLHFVLVHGISHGAWCWYKIQSLLQKAGHKVSCLDLAGAGIDRSHADEIFTFDQYDKPLFDFISALPEDDKVILVGHSAGGLSVTRASHEFGNKIRLAIYICATMLRSGVRSEKDLEDGVPDLSDFGDVYEFGFGLGPDKPPTSAIIRKEFLQRILYQLSPLEDSTLGSLLLRPGPLMALQSARFDGGDGIDKVDRIYIRTTCDHVVKPKQQDEMIKRWPPREIFTIESDHCPFFSNPEQLVELLIKASASTCPNQ</sequence>